<evidence type="ECO:0000313" key="1">
    <source>
        <dbReference type="EMBL" id="KAF9588508.1"/>
    </source>
</evidence>
<sequence length="70" mass="8011">DLIEFCKDTGLQSRNATIGESTIKLIGALHTNLLVRLPRQSFFFRETNPEERVHLFKKLQTSAVDKQPGR</sequence>
<dbReference type="AlphaFoldDB" id="A0A835H0I5"/>
<protein>
    <submittedName>
        <fullName evidence="1">Uncharacterized protein</fullName>
    </submittedName>
</protein>
<feature type="non-terminal residue" evidence="1">
    <location>
        <position position="1"/>
    </location>
</feature>
<keyword evidence="2" id="KW-1185">Reference proteome</keyword>
<accession>A0A835H0I5</accession>
<proteinExistence type="predicted"/>
<evidence type="ECO:0000313" key="2">
    <source>
        <dbReference type="Proteomes" id="UP000631114"/>
    </source>
</evidence>
<reference evidence="1 2" key="1">
    <citation type="submission" date="2020-10" db="EMBL/GenBank/DDBJ databases">
        <title>The Coptis chinensis genome and diversification of protoberbering-type alkaloids.</title>
        <authorList>
            <person name="Wang B."/>
            <person name="Shu S."/>
            <person name="Song C."/>
            <person name="Liu Y."/>
        </authorList>
    </citation>
    <scope>NUCLEOTIDE SEQUENCE [LARGE SCALE GENOMIC DNA]</scope>
    <source>
        <strain evidence="1">HL-2020</strain>
        <tissue evidence="1">Leaf</tissue>
    </source>
</reference>
<gene>
    <name evidence="1" type="ORF">IFM89_013002</name>
</gene>
<organism evidence="1 2">
    <name type="scientific">Coptis chinensis</name>
    <dbReference type="NCBI Taxonomy" id="261450"/>
    <lineage>
        <taxon>Eukaryota</taxon>
        <taxon>Viridiplantae</taxon>
        <taxon>Streptophyta</taxon>
        <taxon>Embryophyta</taxon>
        <taxon>Tracheophyta</taxon>
        <taxon>Spermatophyta</taxon>
        <taxon>Magnoliopsida</taxon>
        <taxon>Ranunculales</taxon>
        <taxon>Ranunculaceae</taxon>
        <taxon>Coptidoideae</taxon>
        <taxon>Coptis</taxon>
    </lineage>
</organism>
<dbReference type="EMBL" id="JADFTS010000009">
    <property type="protein sequence ID" value="KAF9588508.1"/>
    <property type="molecule type" value="Genomic_DNA"/>
</dbReference>
<dbReference type="Proteomes" id="UP000631114">
    <property type="component" value="Unassembled WGS sequence"/>
</dbReference>
<name>A0A835H0I5_9MAGN</name>
<comment type="caution">
    <text evidence="1">The sequence shown here is derived from an EMBL/GenBank/DDBJ whole genome shotgun (WGS) entry which is preliminary data.</text>
</comment>